<dbReference type="EMBL" id="BLJE01000002">
    <property type="protein sequence ID" value="GFE64857.1"/>
    <property type="molecule type" value="Genomic_DNA"/>
</dbReference>
<evidence type="ECO:0000313" key="3">
    <source>
        <dbReference type="EMBL" id="GFE64857.1"/>
    </source>
</evidence>
<dbReference type="Proteomes" id="UP000436822">
    <property type="component" value="Unassembled WGS sequence"/>
</dbReference>
<dbReference type="AlphaFoldDB" id="A0A6N6JFW7"/>
<accession>A0A6N6JFW7</accession>
<dbReference type="Pfam" id="PF00582">
    <property type="entry name" value="Usp"/>
    <property type="match status" value="1"/>
</dbReference>
<organism evidence="3 4">
    <name type="scientific">Litoreibacter roseus</name>
    <dbReference type="NCBI Taxonomy" id="2601869"/>
    <lineage>
        <taxon>Bacteria</taxon>
        <taxon>Pseudomonadati</taxon>
        <taxon>Pseudomonadota</taxon>
        <taxon>Alphaproteobacteria</taxon>
        <taxon>Rhodobacterales</taxon>
        <taxon>Roseobacteraceae</taxon>
        <taxon>Litoreibacter</taxon>
    </lineage>
</organism>
<evidence type="ECO:0000256" key="1">
    <source>
        <dbReference type="ARBA" id="ARBA00008791"/>
    </source>
</evidence>
<name>A0A6N6JFW7_9RHOB</name>
<dbReference type="PRINTS" id="PR01438">
    <property type="entry name" value="UNVRSLSTRESS"/>
</dbReference>
<dbReference type="CDD" id="cd00293">
    <property type="entry name" value="USP-like"/>
    <property type="match status" value="1"/>
</dbReference>
<dbReference type="Gene3D" id="3.40.50.12370">
    <property type="match status" value="1"/>
</dbReference>
<proteinExistence type="inferred from homology"/>
<dbReference type="OrthoDB" id="9804721at2"/>
<dbReference type="InterPro" id="IPR006016">
    <property type="entry name" value="UspA"/>
</dbReference>
<feature type="domain" description="UspA" evidence="2">
    <location>
        <begin position="155"/>
        <end position="277"/>
    </location>
</feature>
<dbReference type="InterPro" id="IPR006015">
    <property type="entry name" value="Universal_stress_UspA"/>
</dbReference>
<dbReference type="RefSeq" id="WP_159806358.1">
    <property type="nucleotide sequence ID" value="NZ_BLJE01000002.1"/>
</dbReference>
<reference evidence="3 4" key="1">
    <citation type="submission" date="2019-12" db="EMBL/GenBank/DDBJ databases">
        <title>Litoreibacter badius sp. nov., a novel bacteriochlorophyll a-containing bacterium in the genus Litoreibacter.</title>
        <authorList>
            <person name="Kanamuro M."/>
            <person name="Takabe Y."/>
            <person name="Mori K."/>
            <person name="Takaichi S."/>
            <person name="Hanada S."/>
        </authorList>
    </citation>
    <scope>NUCLEOTIDE SEQUENCE [LARGE SCALE GENOMIC DNA]</scope>
    <source>
        <strain evidence="3 4">K6</strain>
    </source>
</reference>
<evidence type="ECO:0000313" key="4">
    <source>
        <dbReference type="Proteomes" id="UP000436822"/>
    </source>
</evidence>
<dbReference type="SUPFAM" id="SSF52402">
    <property type="entry name" value="Adenine nucleotide alpha hydrolases-like"/>
    <property type="match status" value="1"/>
</dbReference>
<comment type="caution">
    <text evidence="3">The sequence shown here is derived from an EMBL/GenBank/DDBJ whole genome shotgun (WGS) entry which is preliminary data.</text>
</comment>
<evidence type="ECO:0000259" key="2">
    <source>
        <dbReference type="Pfam" id="PF00582"/>
    </source>
</evidence>
<keyword evidence="4" id="KW-1185">Reference proteome</keyword>
<sequence length="279" mass="30415">MAIRTISTFLHGAAPNTDTLEATIEFARRRDAHLSVMVASVNDVDPGFYYAGMHAITIASAVKDAQGELETLYQMIEARLEPEDIKWDLAQATVLPGTLANFVGDRGRFSDLMILPQPYAEGGLPEDATAIEAALFSAKTPLLVLPEHMTVIPNFERVLLAWDEGDQALKAARGAMGFLAGAQETFITIIDPPRHGPDRSDPGGQLAQMIHRHGGKANVAVLGRSEGRISDILLRRAREQGCDLIVMGGYGHSRMRQSVLGGTTRRMLEISDLPIFMMH</sequence>
<gene>
    <name evidence="3" type="ORF">KIN_19310</name>
</gene>
<comment type="similarity">
    <text evidence="1">Belongs to the universal stress protein A family.</text>
</comment>
<protein>
    <submittedName>
        <fullName evidence="3">Universal stress protein</fullName>
    </submittedName>
</protein>